<comment type="subunit">
    <text evidence="7">Monomer.</text>
</comment>
<dbReference type="Gene3D" id="3.60.15.10">
    <property type="entry name" value="Ribonuclease Z/Hydroxyacylglutathione hydrolase-like"/>
    <property type="match status" value="1"/>
</dbReference>
<dbReference type="SMART" id="SM00849">
    <property type="entry name" value="Lactamase_B"/>
    <property type="match status" value="1"/>
</dbReference>
<feature type="binding site" evidence="7">
    <location>
        <position position="58"/>
    </location>
    <ligand>
        <name>Zn(2+)</name>
        <dbReference type="ChEBI" id="CHEBI:29105"/>
        <label>2</label>
    </ligand>
</feature>
<feature type="binding site" evidence="7">
    <location>
        <position position="54"/>
    </location>
    <ligand>
        <name>Zn(2+)</name>
        <dbReference type="ChEBI" id="CHEBI:29105"/>
        <label>1</label>
    </ligand>
</feature>
<feature type="domain" description="Metallo-beta-lactamase" evidence="8">
    <location>
        <begin position="13"/>
        <end position="168"/>
    </location>
</feature>
<dbReference type="Pfam" id="PF16123">
    <property type="entry name" value="HAGH_C"/>
    <property type="match status" value="1"/>
</dbReference>
<feature type="binding site" evidence="7">
    <location>
        <position position="130"/>
    </location>
    <ligand>
        <name>Zn(2+)</name>
        <dbReference type="ChEBI" id="CHEBI:29105"/>
        <label>2</label>
    </ligand>
</feature>
<keyword evidence="10" id="KW-1185">Reference proteome</keyword>
<evidence type="ECO:0000313" key="9">
    <source>
        <dbReference type="EMBL" id="QIZ76833.1"/>
    </source>
</evidence>
<dbReference type="NCBIfam" id="TIGR03413">
    <property type="entry name" value="GSH_gloB"/>
    <property type="match status" value="1"/>
</dbReference>
<comment type="similarity">
    <text evidence="3 7">Belongs to the metallo-beta-lactamase superfamily. Glyoxalase II family.</text>
</comment>
<comment type="pathway">
    <text evidence="2 7">Secondary metabolite metabolism; methylglyoxal degradation; (R)-lactate from methylglyoxal: step 2/2.</text>
</comment>
<evidence type="ECO:0000256" key="7">
    <source>
        <dbReference type="HAMAP-Rule" id="MF_01374"/>
    </source>
</evidence>
<dbReference type="GO" id="GO:0008270">
    <property type="term" value="F:zinc ion binding"/>
    <property type="evidence" value="ECO:0007669"/>
    <property type="project" value="InterPro"/>
</dbReference>
<keyword evidence="5 7" id="KW-0378">Hydrolase</keyword>
<dbReference type="UniPathway" id="UPA00619">
    <property type="reaction ID" value="UER00676"/>
</dbReference>
<comment type="cofactor">
    <cofactor evidence="7">
        <name>Zn(2+)</name>
        <dbReference type="ChEBI" id="CHEBI:29105"/>
    </cofactor>
    <text evidence="7">Binds 2 Zn(2+) ions per subunit.</text>
</comment>
<dbReference type="InterPro" id="IPR017782">
    <property type="entry name" value="Hydroxyacylglutathione_Hdrlase"/>
</dbReference>
<keyword evidence="4 7" id="KW-0479">Metal-binding</keyword>
<gene>
    <name evidence="7 9" type="primary">gloB</name>
    <name evidence="9" type="ORF">HER31_08065</name>
</gene>
<comment type="catalytic activity">
    <reaction evidence="1 7">
        <text>an S-(2-hydroxyacyl)glutathione + H2O = a 2-hydroxy carboxylate + glutathione + H(+)</text>
        <dbReference type="Rhea" id="RHEA:21864"/>
        <dbReference type="ChEBI" id="CHEBI:15377"/>
        <dbReference type="ChEBI" id="CHEBI:15378"/>
        <dbReference type="ChEBI" id="CHEBI:57925"/>
        <dbReference type="ChEBI" id="CHEBI:58896"/>
        <dbReference type="ChEBI" id="CHEBI:71261"/>
        <dbReference type="EC" id="3.1.2.6"/>
    </reaction>
</comment>
<dbReference type="GO" id="GO:0008800">
    <property type="term" value="F:beta-lactamase activity"/>
    <property type="evidence" value="ECO:0007669"/>
    <property type="project" value="InterPro"/>
</dbReference>
<evidence type="ECO:0000256" key="3">
    <source>
        <dbReference type="ARBA" id="ARBA00006759"/>
    </source>
</evidence>
<dbReference type="GO" id="GO:0019243">
    <property type="term" value="P:methylglyoxal catabolic process to D-lactate via S-lactoyl-glutathione"/>
    <property type="evidence" value="ECO:0007669"/>
    <property type="project" value="UniProtKB-UniRule"/>
</dbReference>
<accession>A0A6H1UER7</accession>
<evidence type="ECO:0000256" key="2">
    <source>
        <dbReference type="ARBA" id="ARBA00004963"/>
    </source>
</evidence>
<keyword evidence="6 7" id="KW-0862">Zinc</keyword>
<evidence type="ECO:0000256" key="4">
    <source>
        <dbReference type="ARBA" id="ARBA00022723"/>
    </source>
</evidence>
<dbReference type="EMBL" id="CP051180">
    <property type="protein sequence ID" value="QIZ76833.1"/>
    <property type="molecule type" value="Genomic_DNA"/>
</dbReference>
<feature type="binding site" evidence="7">
    <location>
        <position position="56"/>
    </location>
    <ligand>
        <name>Zn(2+)</name>
        <dbReference type="ChEBI" id="CHEBI:29105"/>
        <label>1</label>
    </ligand>
</feature>
<dbReference type="SUPFAM" id="SSF56281">
    <property type="entry name" value="Metallo-hydrolase/oxidoreductase"/>
    <property type="match status" value="1"/>
</dbReference>
<evidence type="ECO:0000259" key="8">
    <source>
        <dbReference type="SMART" id="SM00849"/>
    </source>
</evidence>
<feature type="binding site" evidence="7">
    <location>
        <position position="113"/>
    </location>
    <ligand>
        <name>Zn(2+)</name>
        <dbReference type="ChEBI" id="CHEBI:29105"/>
        <label>1</label>
    </ligand>
</feature>
<dbReference type="Proteomes" id="UP000501602">
    <property type="component" value="Chromosome"/>
</dbReference>
<dbReference type="PIRSF" id="PIRSF005457">
    <property type="entry name" value="Glx"/>
    <property type="match status" value="1"/>
</dbReference>
<dbReference type="InterPro" id="IPR032282">
    <property type="entry name" value="HAGH_C"/>
</dbReference>
<dbReference type="GO" id="GO:0004416">
    <property type="term" value="F:hydroxyacylglutathione hydrolase activity"/>
    <property type="evidence" value="ECO:0007669"/>
    <property type="project" value="UniProtKB-UniRule"/>
</dbReference>
<dbReference type="InterPro" id="IPR050110">
    <property type="entry name" value="Glyoxalase_II_hydrolase"/>
</dbReference>
<dbReference type="InterPro" id="IPR035680">
    <property type="entry name" value="Clx_II_MBL"/>
</dbReference>
<feature type="binding site" evidence="7">
    <location>
        <position position="168"/>
    </location>
    <ligand>
        <name>Zn(2+)</name>
        <dbReference type="ChEBI" id="CHEBI:29105"/>
        <label>2</label>
    </ligand>
</feature>
<evidence type="ECO:0000256" key="5">
    <source>
        <dbReference type="ARBA" id="ARBA00022801"/>
    </source>
</evidence>
<dbReference type="Pfam" id="PF00753">
    <property type="entry name" value="Lactamase_B"/>
    <property type="match status" value="1"/>
</dbReference>
<dbReference type="InterPro" id="IPR001279">
    <property type="entry name" value="Metallo-B-lactamas"/>
</dbReference>
<reference evidence="9 10" key="1">
    <citation type="submission" date="2020-04" db="EMBL/GenBank/DDBJ databases">
        <title>Ferrimonas sp. S7 isolated from sea water.</title>
        <authorList>
            <person name="Bae S.S."/>
            <person name="Baek K."/>
        </authorList>
    </citation>
    <scope>NUCLEOTIDE SEQUENCE [LARGE SCALE GENOMIC DNA]</scope>
    <source>
        <strain evidence="9 10">S7</strain>
    </source>
</reference>
<proteinExistence type="inferred from homology"/>
<dbReference type="PANTHER" id="PTHR43705">
    <property type="entry name" value="HYDROXYACYLGLUTATHIONE HYDROLASE"/>
    <property type="match status" value="1"/>
</dbReference>
<comment type="function">
    <text evidence="7">Thiolesterase that catalyzes the hydrolysis of S-D-lactoyl-glutathione to form glutathione and D-lactic acid.</text>
</comment>
<feature type="binding site" evidence="7">
    <location>
        <position position="59"/>
    </location>
    <ligand>
        <name>Zn(2+)</name>
        <dbReference type="ChEBI" id="CHEBI:29105"/>
        <label>2</label>
    </ligand>
</feature>
<protein>
    <recommendedName>
        <fullName evidence="7">Hydroxyacylglutathione hydrolase</fullName>
        <ecNumber evidence="7">3.1.2.6</ecNumber>
    </recommendedName>
    <alternativeName>
        <fullName evidence="7">Glyoxalase II</fullName>
        <shortName evidence="7">Glx II</shortName>
    </alternativeName>
</protein>
<name>A0A6H1UER7_9GAMM</name>
<dbReference type="AlphaFoldDB" id="A0A6H1UER7"/>
<evidence type="ECO:0000313" key="10">
    <source>
        <dbReference type="Proteomes" id="UP000501602"/>
    </source>
</evidence>
<dbReference type="RefSeq" id="WP_168660094.1">
    <property type="nucleotide sequence ID" value="NZ_CP051180.1"/>
</dbReference>
<feature type="binding site" evidence="7">
    <location>
        <position position="130"/>
    </location>
    <ligand>
        <name>Zn(2+)</name>
        <dbReference type="ChEBI" id="CHEBI:29105"/>
        <label>1</label>
    </ligand>
</feature>
<dbReference type="PANTHER" id="PTHR43705:SF1">
    <property type="entry name" value="HYDROXYACYLGLUTATHIONE HYDROLASE GLOB"/>
    <property type="match status" value="1"/>
</dbReference>
<evidence type="ECO:0000256" key="6">
    <source>
        <dbReference type="ARBA" id="ARBA00022833"/>
    </source>
</evidence>
<dbReference type="InterPro" id="IPR036866">
    <property type="entry name" value="RibonucZ/Hydroxyglut_hydro"/>
</dbReference>
<dbReference type="KEGG" id="fes:HER31_08065"/>
<organism evidence="9 10">
    <name type="scientific">Ferrimonas lipolytica</name>
    <dbReference type="NCBI Taxonomy" id="2724191"/>
    <lineage>
        <taxon>Bacteria</taxon>
        <taxon>Pseudomonadati</taxon>
        <taxon>Pseudomonadota</taxon>
        <taxon>Gammaproteobacteria</taxon>
        <taxon>Alteromonadales</taxon>
        <taxon>Ferrimonadaceae</taxon>
        <taxon>Ferrimonas</taxon>
    </lineage>
</organism>
<dbReference type="CDD" id="cd07723">
    <property type="entry name" value="hydroxyacylglutathione_hydrolase_MBL-fold"/>
    <property type="match status" value="1"/>
</dbReference>
<evidence type="ECO:0000256" key="1">
    <source>
        <dbReference type="ARBA" id="ARBA00001623"/>
    </source>
</evidence>
<dbReference type="PROSITE" id="PS00743">
    <property type="entry name" value="BETA_LACTAMASE_B_1"/>
    <property type="match status" value="1"/>
</dbReference>
<dbReference type="GO" id="GO:0017001">
    <property type="term" value="P:antibiotic catabolic process"/>
    <property type="evidence" value="ECO:0007669"/>
    <property type="project" value="InterPro"/>
</dbReference>
<sequence>MNISVQPIPAFNDNYIWCLIHNSNAWVVDPGCAQSVRAFINEHRLTLKGVLVTHHHADHTGGIEELKHSFSNLTVIGPQSANITGLTTIVSDQQHIDLSGLPLELTVVALPGHTLDHIGYYNEQMLFCGDTLFSGGCGRLFEGTPLQLHNSLQRLTQLPNATKVYCTHEYTCANLRFAVMVEPDNQQLLDYQQQCIDKRAQSQPTLPSSIEVEKAINPFLRCDQNSVRTSLERHSQHSLVDNVSRFAALRSWKDNA</sequence>
<dbReference type="HAMAP" id="MF_01374">
    <property type="entry name" value="Glyoxalase_2"/>
    <property type="match status" value="1"/>
</dbReference>
<dbReference type="EC" id="3.1.2.6" evidence="7"/>
<dbReference type="InterPro" id="IPR001018">
    <property type="entry name" value="Beta-lactamase_class-B_CS"/>
</dbReference>